<dbReference type="InterPro" id="IPR050624">
    <property type="entry name" value="HTH-type_Tx_Regulator"/>
</dbReference>
<organism evidence="2 3">
    <name type="scientific">Aneurinibacillus soli</name>
    <dbReference type="NCBI Taxonomy" id="1500254"/>
    <lineage>
        <taxon>Bacteria</taxon>
        <taxon>Bacillati</taxon>
        <taxon>Bacillota</taxon>
        <taxon>Bacilli</taxon>
        <taxon>Bacillales</taxon>
        <taxon>Paenibacillaceae</taxon>
        <taxon>Aneurinibacillus group</taxon>
        <taxon>Aneurinibacillus</taxon>
    </lineage>
</organism>
<dbReference type="RefSeq" id="WP_096463923.1">
    <property type="nucleotide sequence ID" value="NZ_AP017312.1"/>
</dbReference>
<name>A0A0U5AXF8_9BACL</name>
<dbReference type="InterPro" id="IPR001647">
    <property type="entry name" value="HTH_TetR"/>
</dbReference>
<dbReference type="Proteomes" id="UP000217696">
    <property type="component" value="Chromosome"/>
</dbReference>
<evidence type="ECO:0000313" key="3">
    <source>
        <dbReference type="Proteomes" id="UP000217696"/>
    </source>
</evidence>
<dbReference type="InterPro" id="IPR009057">
    <property type="entry name" value="Homeodomain-like_sf"/>
</dbReference>
<dbReference type="SUPFAM" id="SSF48498">
    <property type="entry name" value="Tetracyclin repressor-like, C-terminal domain"/>
    <property type="match status" value="1"/>
</dbReference>
<dbReference type="AlphaFoldDB" id="A0A0U5AXF8"/>
<evidence type="ECO:0000313" key="2">
    <source>
        <dbReference type="EMBL" id="BAU26930.1"/>
    </source>
</evidence>
<dbReference type="Pfam" id="PF00440">
    <property type="entry name" value="TetR_N"/>
    <property type="match status" value="1"/>
</dbReference>
<dbReference type="EMBL" id="AP017312">
    <property type="protein sequence ID" value="BAU26930.1"/>
    <property type="molecule type" value="Genomic_DNA"/>
</dbReference>
<dbReference type="PANTHER" id="PTHR43479:SF11">
    <property type="entry name" value="ACREF_ENVCD OPERON REPRESSOR-RELATED"/>
    <property type="match status" value="1"/>
</dbReference>
<dbReference type="PANTHER" id="PTHR43479">
    <property type="entry name" value="ACREF/ENVCD OPERON REPRESSOR-RELATED"/>
    <property type="match status" value="1"/>
</dbReference>
<dbReference type="GO" id="GO:0003677">
    <property type="term" value="F:DNA binding"/>
    <property type="evidence" value="ECO:0007669"/>
    <property type="project" value="UniProtKB-UniRule"/>
</dbReference>
<sequence>MAKKTGEKYQAIIDAAVKVIARYGYHQAQVSKIAREASVADGTIYLYFDSKEDILISLFREKMGLFIKTIQERIDKFERAEDQLRELIYLHLWQLSQNRSFAVVTQIELRQSNLKVRMGINEVIKKYLNMIDQIILLGKQQQVFRADVEHAIVRKMIFGTLDEAVTSWVMNEREYELVSLVDPLHNLFVHGLKT</sequence>
<dbReference type="Pfam" id="PF08359">
    <property type="entry name" value="TetR_C_4"/>
    <property type="match status" value="1"/>
</dbReference>
<dbReference type="KEGG" id="asoc:CB4_01099"/>
<protein>
    <submittedName>
        <fullName evidence="2">Fatty acid metabolism regulator protein</fullName>
    </submittedName>
</protein>
<dbReference type="Gene3D" id="1.10.10.60">
    <property type="entry name" value="Homeodomain-like"/>
    <property type="match status" value="1"/>
</dbReference>
<dbReference type="PROSITE" id="PS50977">
    <property type="entry name" value="HTH_TETR_2"/>
    <property type="match status" value="1"/>
</dbReference>
<dbReference type="PRINTS" id="PR00455">
    <property type="entry name" value="HTHTETR"/>
</dbReference>
<keyword evidence="1" id="KW-0238">DNA-binding</keyword>
<keyword evidence="3" id="KW-1185">Reference proteome</keyword>
<dbReference type="OrthoDB" id="9809994at2"/>
<accession>A0A0U5AXF8</accession>
<dbReference type="InterPro" id="IPR013570">
    <property type="entry name" value="Tscrpt_reg_YsiA_C"/>
</dbReference>
<reference evidence="2 3" key="1">
    <citation type="submission" date="2015-12" db="EMBL/GenBank/DDBJ databases">
        <title>Genome sequence of Aneurinibacillus soli.</title>
        <authorList>
            <person name="Lee J.S."/>
            <person name="Lee K.C."/>
            <person name="Kim K.K."/>
            <person name="Lee B.W."/>
        </authorList>
    </citation>
    <scope>NUCLEOTIDE SEQUENCE [LARGE SCALE GENOMIC DNA]</scope>
    <source>
        <strain evidence="2 3">CB4</strain>
    </source>
</reference>
<dbReference type="InterPro" id="IPR036271">
    <property type="entry name" value="Tet_transcr_reg_TetR-rel_C_sf"/>
</dbReference>
<dbReference type="Gene3D" id="1.10.357.10">
    <property type="entry name" value="Tetracycline Repressor, domain 2"/>
    <property type="match status" value="1"/>
</dbReference>
<dbReference type="SUPFAM" id="SSF46689">
    <property type="entry name" value="Homeodomain-like"/>
    <property type="match status" value="1"/>
</dbReference>
<gene>
    <name evidence="2" type="primary">fadR_2</name>
    <name evidence="2" type="ORF">CB4_01099</name>
</gene>
<evidence type="ECO:0000256" key="1">
    <source>
        <dbReference type="ARBA" id="ARBA00023125"/>
    </source>
</evidence>
<proteinExistence type="predicted"/>